<comment type="caution">
    <text evidence="1">The sequence shown here is derived from an EMBL/GenBank/DDBJ whole genome shotgun (WGS) entry which is preliminary data.</text>
</comment>
<dbReference type="InterPro" id="IPR036265">
    <property type="entry name" value="HIT-like_sf"/>
</dbReference>
<evidence type="ECO:0000313" key="1">
    <source>
        <dbReference type="EMBL" id="ORC87582.1"/>
    </source>
</evidence>
<accession>A0A1X0NSA7</accession>
<dbReference type="Proteomes" id="UP000192257">
    <property type="component" value="Unassembled WGS sequence"/>
</dbReference>
<reference evidence="1 2" key="1">
    <citation type="submission" date="2017-03" db="EMBL/GenBank/DDBJ databases">
        <title>An alternative strategy for trypanosome survival in the mammalian bloodstream revealed through genome and transcriptome analysis of the ubiquitous bovine parasite Trypanosoma (Megatrypanum) theileri.</title>
        <authorList>
            <person name="Kelly S."/>
            <person name="Ivens A."/>
            <person name="Mott A."/>
            <person name="O'Neill E."/>
            <person name="Emms D."/>
            <person name="Macleod O."/>
            <person name="Voorheis P."/>
            <person name="Matthews J."/>
            <person name="Matthews K."/>
            <person name="Carrington M."/>
        </authorList>
    </citation>
    <scope>NUCLEOTIDE SEQUENCE [LARGE SCALE GENOMIC DNA]</scope>
    <source>
        <strain evidence="1">Edinburgh</strain>
    </source>
</reference>
<evidence type="ECO:0000313" key="2">
    <source>
        <dbReference type="Proteomes" id="UP000192257"/>
    </source>
</evidence>
<proteinExistence type="predicted"/>
<dbReference type="VEuPathDB" id="TriTrypDB:TM35_000211880"/>
<dbReference type="Gene3D" id="3.30.428.10">
    <property type="entry name" value="HIT-like"/>
    <property type="match status" value="1"/>
</dbReference>
<gene>
    <name evidence="1" type="ORF">TM35_000211880</name>
</gene>
<dbReference type="GeneID" id="39986818"/>
<dbReference type="RefSeq" id="XP_028881648.1">
    <property type="nucleotide sequence ID" value="XM_029027038.1"/>
</dbReference>
<sequence>MAGAGETWFLGGAKSGVYKTVRNRISATRPAQFGTVQEFCSKHNEKRTRQMLFNSVKMCPKCGKPCAVTLSSCNRCNASLGNVGVSETPNLFSAFILGIENSGTFPLKISIRHETESILVFDDPLALSPAHFCAIPTTDFIPDWRYLLYKPKRGLELVKSLVNACHKVLREQFLESKEWKMSVLQGAEIDTNQDILMGFNYPPSQNQLHVQYITPPLMPHQYNMHCRGQHFTFNRFFPISYVEQCLGALIEKSDPLEVDNSFLDLSIDDLVAKLDKDCGISYKDEHSMFFSRVYKLQEKLGRWTTENFEGVYQIPNNADDKKGKLLFKPLQGESFYVDEPLAIGEEKKKLQNYGRDYDENGNPSGGFYAFPKSLDEINMWC</sequence>
<keyword evidence="2" id="KW-1185">Reference proteome</keyword>
<dbReference type="AlphaFoldDB" id="A0A1X0NSA7"/>
<organism evidence="1 2">
    <name type="scientific">Trypanosoma theileri</name>
    <dbReference type="NCBI Taxonomy" id="67003"/>
    <lineage>
        <taxon>Eukaryota</taxon>
        <taxon>Discoba</taxon>
        <taxon>Euglenozoa</taxon>
        <taxon>Kinetoplastea</taxon>
        <taxon>Metakinetoplastina</taxon>
        <taxon>Trypanosomatida</taxon>
        <taxon>Trypanosomatidae</taxon>
        <taxon>Trypanosoma</taxon>
    </lineage>
</organism>
<dbReference type="SUPFAM" id="SSF54197">
    <property type="entry name" value="HIT-like"/>
    <property type="match status" value="1"/>
</dbReference>
<dbReference type="OrthoDB" id="276295at2759"/>
<protein>
    <submittedName>
        <fullName evidence="1">Uncharacterized protein</fullName>
    </submittedName>
</protein>
<dbReference type="EMBL" id="NBCO01000021">
    <property type="protein sequence ID" value="ORC87582.1"/>
    <property type="molecule type" value="Genomic_DNA"/>
</dbReference>
<name>A0A1X0NSA7_9TRYP</name>
<dbReference type="Pfam" id="PF11969">
    <property type="entry name" value="DcpS_C"/>
    <property type="match status" value="1"/>
</dbReference>